<dbReference type="InterPro" id="IPR034193">
    <property type="entry name" value="PCSK9_ProteinaseK-like"/>
</dbReference>
<evidence type="ECO:0000256" key="3">
    <source>
        <dbReference type="ARBA" id="ARBA00022801"/>
    </source>
</evidence>
<feature type="active site" description="Charge relay system" evidence="5">
    <location>
        <position position="70"/>
    </location>
</feature>
<evidence type="ECO:0000256" key="4">
    <source>
        <dbReference type="ARBA" id="ARBA00022825"/>
    </source>
</evidence>
<dbReference type="InterPro" id="IPR000209">
    <property type="entry name" value="Peptidase_S8/S53_dom"/>
</dbReference>
<evidence type="ECO:0000313" key="9">
    <source>
        <dbReference type="Proteomes" id="UP000234323"/>
    </source>
</evidence>
<dbReference type="InterPro" id="IPR050131">
    <property type="entry name" value="Peptidase_S8_subtilisin-like"/>
</dbReference>
<keyword evidence="4 5" id="KW-0720">Serine protease</keyword>
<proteinExistence type="inferred from homology"/>
<dbReference type="CDD" id="cd04077">
    <property type="entry name" value="Peptidases_S8_PCSK9_ProteinaseK_like"/>
    <property type="match status" value="1"/>
</dbReference>
<dbReference type="InterPro" id="IPR036852">
    <property type="entry name" value="Peptidase_S8/S53_dom_sf"/>
</dbReference>
<evidence type="ECO:0000256" key="5">
    <source>
        <dbReference type="PROSITE-ProRule" id="PRU01240"/>
    </source>
</evidence>
<dbReference type="GO" id="GO:0005615">
    <property type="term" value="C:extracellular space"/>
    <property type="evidence" value="ECO:0007669"/>
    <property type="project" value="TreeGrafter"/>
</dbReference>
<keyword evidence="2 5" id="KW-0645">Protease</keyword>
<feature type="domain" description="Peptidase S8/S53" evidence="7">
    <location>
        <begin position="61"/>
        <end position="295"/>
    </location>
</feature>
<comment type="caution">
    <text evidence="8">The sequence shown here is derived from an EMBL/GenBank/DDBJ whole genome shotgun (WGS) entry which is preliminary data.</text>
</comment>
<evidence type="ECO:0000256" key="2">
    <source>
        <dbReference type="ARBA" id="ARBA00022670"/>
    </source>
</evidence>
<dbReference type="PROSITE" id="PS00136">
    <property type="entry name" value="SUBTILASE_ASP"/>
    <property type="match status" value="1"/>
</dbReference>
<dbReference type="InterPro" id="IPR015500">
    <property type="entry name" value="Peptidase_S8_subtilisin-rel"/>
</dbReference>
<name>A0A2I1FXR1_9GLOM</name>
<evidence type="ECO:0000256" key="1">
    <source>
        <dbReference type="ARBA" id="ARBA00011073"/>
    </source>
</evidence>
<sequence length="316" mass="33649">MKNVKLVEEEKKVKVDAPQRFNKRYFINKRAEDDDPLTDLDRIDQAKRPLDGKFVYPDSAGKGVNIFIVDSGIFLTHEQFDGRAKFGGSFCKNCKRDDIDKHGTFVASVAAGNTVGVARKANIIDVRVFNAYGEGSTSNMIEGLSFVIDQHKNGKNKNSVINMSLGVVPVSRALNDVVKEVTDAGIHIAVSAGNDSKDACGQSPASAPSAITVGATEKTSDAVTDFSNIGKCVDIFAPGRQIFGAIPAAENDDYLVLDGTSFSSPLVAGTLALLISKSSNKPPAELTKDLIKLSTKGVVTGLKKGSPDAFLRTPAP</sequence>
<keyword evidence="9" id="KW-1185">Reference proteome</keyword>
<dbReference type="PANTHER" id="PTHR43806:SF11">
    <property type="entry name" value="CEREVISIN-RELATED"/>
    <property type="match status" value="1"/>
</dbReference>
<protein>
    <submittedName>
        <fullName evidence="8">Subtilisin-like protein</fullName>
    </submittedName>
</protein>
<organism evidence="8 9">
    <name type="scientific">Rhizophagus irregularis</name>
    <dbReference type="NCBI Taxonomy" id="588596"/>
    <lineage>
        <taxon>Eukaryota</taxon>
        <taxon>Fungi</taxon>
        <taxon>Fungi incertae sedis</taxon>
        <taxon>Mucoromycota</taxon>
        <taxon>Glomeromycotina</taxon>
        <taxon>Glomeromycetes</taxon>
        <taxon>Glomerales</taxon>
        <taxon>Glomeraceae</taxon>
        <taxon>Rhizophagus</taxon>
    </lineage>
</organism>
<gene>
    <name evidence="8" type="ORF">RhiirA4_312207</name>
</gene>
<dbReference type="VEuPathDB" id="FungiDB:FUN_001086"/>
<dbReference type="SUPFAM" id="SSF52743">
    <property type="entry name" value="Subtilisin-like"/>
    <property type="match status" value="1"/>
</dbReference>
<evidence type="ECO:0000259" key="7">
    <source>
        <dbReference type="Pfam" id="PF00082"/>
    </source>
</evidence>
<dbReference type="PROSITE" id="PS51892">
    <property type="entry name" value="SUBTILASE"/>
    <property type="match status" value="1"/>
</dbReference>
<dbReference type="Pfam" id="PF00082">
    <property type="entry name" value="Peptidase_S8"/>
    <property type="match status" value="1"/>
</dbReference>
<dbReference type="AlphaFoldDB" id="A0A2I1FXR1"/>
<dbReference type="VEuPathDB" id="FungiDB:RhiirFUN_018544"/>
<dbReference type="InterPro" id="IPR022398">
    <property type="entry name" value="Peptidase_S8_His-AS"/>
</dbReference>
<dbReference type="GO" id="GO:0004252">
    <property type="term" value="F:serine-type endopeptidase activity"/>
    <property type="evidence" value="ECO:0007669"/>
    <property type="project" value="UniProtKB-UniRule"/>
</dbReference>
<evidence type="ECO:0000313" key="8">
    <source>
        <dbReference type="EMBL" id="PKY39171.1"/>
    </source>
</evidence>
<dbReference type="PROSITE" id="PS00138">
    <property type="entry name" value="SUBTILASE_SER"/>
    <property type="match status" value="1"/>
</dbReference>
<dbReference type="FunFam" id="3.40.50.200:FF:000007">
    <property type="entry name" value="Subtilisin-like serine protease"/>
    <property type="match status" value="1"/>
</dbReference>
<dbReference type="Gene3D" id="3.40.50.200">
    <property type="entry name" value="Peptidase S8/S53 domain"/>
    <property type="match status" value="1"/>
</dbReference>
<dbReference type="PRINTS" id="PR00723">
    <property type="entry name" value="SUBTILISIN"/>
</dbReference>
<dbReference type="VEuPathDB" id="FungiDB:RhiirA1_345208"/>
<dbReference type="InterPro" id="IPR023828">
    <property type="entry name" value="Peptidase_S8_Ser-AS"/>
</dbReference>
<dbReference type="PANTHER" id="PTHR43806">
    <property type="entry name" value="PEPTIDASE S8"/>
    <property type="match status" value="1"/>
</dbReference>
<dbReference type="PROSITE" id="PS00137">
    <property type="entry name" value="SUBTILASE_HIS"/>
    <property type="match status" value="1"/>
</dbReference>
<evidence type="ECO:0000256" key="6">
    <source>
        <dbReference type="RuleBase" id="RU003355"/>
    </source>
</evidence>
<comment type="similarity">
    <text evidence="1 5 6">Belongs to the peptidase S8 family.</text>
</comment>
<dbReference type="GO" id="GO:0006508">
    <property type="term" value="P:proteolysis"/>
    <property type="evidence" value="ECO:0007669"/>
    <property type="project" value="UniProtKB-KW"/>
</dbReference>
<keyword evidence="3 5" id="KW-0378">Hydrolase</keyword>
<dbReference type="EMBL" id="LLXI01000053">
    <property type="protein sequence ID" value="PKY39171.1"/>
    <property type="molecule type" value="Genomic_DNA"/>
</dbReference>
<reference evidence="8 9" key="1">
    <citation type="submission" date="2015-10" db="EMBL/GenBank/DDBJ databases">
        <title>Genome analyses suggest a sexual origin of heterokaryosis in a supposedly ancient asexual fungus.</title>
        <authorList>
            <person name="Ropars J."/>
            <person name="Sedzielewska K."/>
            <person name="Noel J."/>
            <person name="Charron P."/>
            <person name="Farinelli L."/>
            <person name="Marton T."/>
            <person name="Kruger M."/>
            <person name="Pelin A."/>
            <person name="Brachmann A."/>
            <person name="Corradi N."/>
        </authorList>
    </citation>
    <scope>NUCLEOTIDE SEQUENCE [LARGE SCALE GENOMIC DNA]</scope>
    <source>
        <strain evidence="8 9">A4</strain>
    </source>
</reference>
<feature type="active site" description="Charge relay system" evidence="5">
    <location>
        <position position="261"/>
    </location>
</feature>
<accession>A0A2I1FXR1</accession>
<dbReference type="InterPro" id="IPR023827">
    <property type="entry name" value="Peptidase_S8_Asp-AS"/>
</dbReference>
<feature type="active site" description="Charge relay system" evidence="5">
    <location>
        <position position="102"/>
    </location>
</feature>
<dbReference type="Proteomes" id="UP000234323">
    <property type="component" value="Unassembled WGS sequence"/>
</dbReference>